<dbReference type="PANTHER" id="PTHR43744:SF12">
    <property type="entry name" value="ABC TRANSPORTER PERMEASE PROTEIN MG189-RELATED"/>
    <property type="match status" value="1"/>
</dbReference>
<keyword evidence="3" id="KW-1003">Cell membrane</keyword>
<feature type="domain" description="ABC transmembrane type-1" evidence="8">
    <location>
        <begin position="73"/>
        <end position="262"/>
    </location>
</feature>
<proteinExistence type="inferred from homology"/>
<comment type="caution">
    <text evidence="9">The sequence shown here is derived from an EMBL/GenBank/DDBJ whole genome shotgun (WGS) entry which is preliminary data.</text>
</comment>
<gene>
    <name evidence="9" type="ORF">CLV67_14133</name>
</gene>
<dbReference type="AlphaFoldDB" id="A0A2T0JKS7"/>
<evidence type="ECO:0000259" key="8">
    <source>
        <dbReference type="PROSITE" id="PS50928"/>
    </source>
</evidence>
<comment type="subcellular location">
    <subcellularLocation>
        <location evidence="1 7">Cell membrane</location>
        <topology evidence="1 7">Multi-pass membrane protein</topology>
    </subcellularLocation>
</comment>
<feature type="transmembrane region" description="Helical" evidence="7">
    <location>
        <begin position="12"/>
        <end position="34"/>
    </location>
</feature>
<dbReference type="InterPro" id="IPR035906">
    <property type="entry name" value="MetI-like_sf"/>
</dbReference>
<reference evidence="9 10" key="1">
    <citation type="submission" date="2018-03" db="EMBL/GenBank/DDBJ databases">
        <title>Genomic Encyclopedia of Archaeal and Bacterial Type Strains, Phase II (KMG-II): from individual species to whole genera.</title>
        <authorList>
            <person name="Goeker M."/>
        </authorList>
    </citation>
    <scope>NUCLEOTIDE SEQUENCE [LARGE SCALE GENOMIC DNA]</scope>
    <source>
        <strain evidence="9 10">DSM 43146</strain>
    </source>
</reference>
<evidence type="ECO:0000256" key="7">
    <source>
        <dbReference type="RuleBase" id="RU363032"/>
    </source>
</evidence>
<evidence type="ECO:0000256" key="6">
    <source>
        <dbReference type="ARBA" id="ARBA00023136"/>
    </source>
</evidence>
<dbReference type="SUPFAM" id="SSF161098">
    <property type="entry name" value="MetI-like"/>
    <property type="match status" value="1"/>
</dbReference>
<dbReference type="OrthoDB" id="9794684at2"/>
<accession>A0A2T0JKS7</accession>
<comment type="similarity">
    <text evidence="7">Belongs to the binding-protein-dependent transport system permease family.</text>
</comment>
<organism evidence="9 10">
    <name type="scientific">Actinoplanes italicus</name>
    <dbReference type="NCBI Taxonomy" id="113567"/>
    <lineage>
        <taxon>Bacteria</taxon>
        <taxon>Bacillati</taxon>
        <taxon>Actinomycetota</taxon>
        <taxon>Actinomycetes</taxon>
        <taxon>Micromonosporales</taxon>
        <taxon>Micromonosporaceae</taxon>
        <taxon>Actinoplanes</taxon>
    </lineage>
</organism>
<evidence type="ECO:0000256" key="2">
    <source>
        <dbReference type="ARBA" id="ARBA00022448"/>
    </source>
</evidence>
<dbReference type="Pfam" id="PF00528">
    <property type="entry name" value="BPD_transp_1"/>
    <property type="match status" value="1"/>
</dbReference>
<dbReference type="EMBL" id="PVMZ01000041">
    <property type="protein sequence ID" value="PRX08218.1"/>
    <property type="molecule type" value="Genomic_DNA"/>
</dbReference>
<dbReference type="RefSeq" id="WP_106330867.1">
    <property type="nucleotide sequence ID" value="NZ_BOMO01000096.1"/>
</dbReference>
<feature type="transmembrane region" description="Helical" evidence="7">
    <location>
        <begin position="108"/>
        <end position="130"/>
    </location>
</feature>
<feature type="transmembrane region" description="Helical" evidence="7">
    <location>
        <begin position="241"/>
        <end position="262"/>
    </location>
</feature>
<dbReference type="Proteomes" id="UP000239415">
    <property type="component" value="Unassembled WGS sequence"/>
</dbReference>
<evidence type="ECO:0000256" key="1">
    <source>
        <dbReference type="ARBA" id="ARBA00004651"/>
    </source>
</evidence>
<protein>
    <submittedName>
        <fullName evidence="9">Carbohydrate ABC transporter membrane protein 2 (CUT1 family)</fullName>
    </submittedName>
</protein>
<dbReference type="PROSITE" id="PS50928">
    <property type="entry name" value="ABC_TM1"/>
    <property type="match status" value="1"/>
</dbReference>
<keyword evidence="6 7" id="KW-0472">Membrane</keyword>
<sequence>MSTRTKPNVPLSALTVVLFGVVFLVPFAFIVLTAGKTAQESALLDFSWPTQWAFVENLQAVVEARDYLLIIAFINSTVLTVVSVSVVVVLAAMAGFVLQRRKSRFTRAVNLVILSGLVLPPAVVPTIWVLQKLGLFKTMPGLILVEIAYAMAFCVLLFQAFIAGIPKELDEAATIDGAGPLSLFFRVVLPLLRPIIVTVVVVQTVFIWNDFTSPLYFLPGDENATVQLTLFNFQSQYASSYNLLFMDILLVTVPPLIMFMIFQRQIVSGMVAGSVKG</sequence>
<evidence type="ECO:0000256" key="4">
    <source>
        <dbReference type="ARBA" id="ARBA00022692"/>
    </source>
</evidence>
<dbReference type="GO" id="GO:0055085">
    <property type="term" value="P:transmembrane transport"/>
    <property type="evidence" value="ECO:0007669"/>
    <property type="project" value="InterPro"/>
</dbReference>
<keyword evidence="10" id="KW-1185">Reference proteome</keyword>
<dbReference type="CDD" id="cd06261">
    <property type="entry name" value="TM_PBP2"/>
    <property type="match status" value="1"/>
</dbReference>
<feature type="transmembrane region" description="Helical" evidence="7">
    <location>
        <begin position="67"/>
        <end position="96"/>
    </location>
</feature>
<evidence type="ECO:0000313" key="9">
    <source>
        <dbReference type="EMBL" id="PRX08218.1"/>
    </source>
</evidence>
<dbReference type="InterPro" id="IPR000515">
    <property type="entry name" value="MetI-like"/>
</dbReference>
<keyword evidence="5 7" id="KW-1133">Transmembrane helix</keyword>
<dbReference type="Gene3D" id="1.10.3720.10">
    <property type="entry name" value="MetI-like"/>
    <property type="match status" value="1"/>
</dbReference>
<evidence type="ECO:0000256" key="3">
    <source>
        <dbReference type="ARBA" id="ARBA00022475"/>
    </source>
</evidence>
<evidence type="ECO:0000256" key="5">
    <source>
        <dbReference type="ARBA" id="ARBA00022989"/>
    </source>
</evidence>
<dbReference type="PANTHER" id="PTHR43744">
    <property type="entry name" value="ABC TRANSPORTER PERMEASE PROTEIN MG189-RELATED-RELATED"/>
    <property type="match status" value="1"/>
</dbReference>
<keyword evidence="2 7" id="KW-0813">Transport</keyword>
<feature type="transmembrane region" description="Helical" evidence="7">
    <location>
        <begin position="183"/>
        <end position="208"/>
    </location>
</feature>
<name>A0A2T0JKS7_9ACTN</name>
<feature type="transmembrane region" description="Helical" evidence="7">
    <location>
        <begin position="142"/>
        <end position="162"/>
    </location>
</feature>
<evidence type="ECO:0000313" key="10">
    <source>
        <dbReference type="Proteomes" id="UP000239415"/>
    </source>
</evidence>
<dbReference type="GO" id="GO:0005886">
    <property type="term" value="C:plasma membrane"/>
    <property type="evidence" value="ECO:0007669"/>
    <property type="project" value="UniProtKB-SubCell"/>
</dbReference>
<keyword evidence="4 7" id="KW-0812">Transmembrane</keyword>